<dbReference type="CDD" id="cd04242">
    <property type="entry name" value="AAK_G5K_ProB"/>
    <property type="match status" value="1"/>
</dbReference>
<dbReference type="PROSITE" id="PS00902">
    <property type="entry name" value="GLUTAMATE_5_KINASE"/>
    <property type="match status" value="1"/>
</dbReference>
<dbReference type="SUPFAM" id="SSF88697">
    <property type="entry name" value="PUA domain-like"/>
    <property type="match status" value="1"/>
</dbReference>
<dbReference type="PIRSF" id="PIRSF000729">
    <property type="entry name" value="GK"/>
    <property type="match status" value="1"/>
</dbReference>
<dbReference type="PANTHER" id="PTHR43654:SF1">
    <property type="entry name" value="ISOPENTENYL PHOSPHATE KINASE"/>
    <property type="match status" value="1"/>
</dbReference>
<dbReference type="Pfam" id="PF01472">
    <property type="entry name" value="PUA"/>
    <property type="match status" value="1"/>
</dbReference>
<keyword evidence="2 8" id="KW-0028">Amino-acid biosynthesis</keyword>
<dbReference type="Gene3D" id="3.40.1160.10">
    <property type="entry name" value="Acetylglutamate kinase-like"/>
    <property type="match status" value="1"/>
</dbReference>
<dbReference type="CDD" id="cd21157">
    <property type="entry name" value="PUA_G5K"/>
    <property type="match status" value="1"/>
</dbReference>
<dbReference type="EMBL" id="JAOTJC010000004">
    <property type="protein sequence ID" value="MCU7553573.1"/>
    <property type="molecule type" value="Genomic_DNA"/>
</dbReference>
<dbReference type="InterPro" id="IPR001048">
    <property type="entry name" value="Asp/Glu/Uridylate_kinase"/>
</dbReference>
<evidence type="ECO:0000256" key="1">
    <source>
        <dbReference type="ARBA" id="ARBA00022490"/>
    </source>
</evidence>
<comment type="pathway">
    <text evidence="8">Amino-acid biosynthesis; L-proline biosynthesis; L-glutamate 5-semialdehyde from L-glutamate: step 1/2.</text>
</comment>
<dbReference type="PRINTS" id="PR00474">
    <property type="entry name" value="GLU5KINASE"/>
</dbReference>
<comment type="caution">
    <text evidence="10">The sequence shown here is derived from an EMBL/GenBank/DDBJ whole genome shotgun (WGS) entry which is preliminary data.</text>
</comment>
<dbReference type="InterPro" id="IPR036393">
    <property type="entry name" value="AceGlu_kinase-like_sf"/>
</dbReference>
<dbReference type="Gene3D" id="2.30.130.10">
    <property type="entry name" value="PUA domain"/>
    <property type="match status" value="1"/>
</dbReference>
<feature type="binding site" evidence="8">
    <location>
        <position position="12"/>
    </location>
    <ligand>
        <name>ATP</name>
        <dbReference type="ChEBI" id="CHEBI:30616"/>
    </ligand>
</feature>
<keyword evidence="7 8" id="KW-0067">ATP-binding</keyword>
<dbReference type="SUPFAM" id="SSF53633">
    <property type="entry name" value="Carbamate kinase-like"/>
    <property type="match status" value="1"/>
</dbReference>
<dbReference type="PANTHER" id="PTHR43654">
    <property type="entry name" value="GLUTAMATE 5-KINASE"/>
    <property type="match status" value="1"/>
</dbReference>
<keyword evidence="1 8" id="KW-0963">Cytoplasm</keyword>
<accession>A0ABT2VM84</accession>
<dbReference type="RefSeq" id="WP_262992259.1">
    <property type="nucleotide sequence ID" value="NZ_JAOTJC010000004.1"/>
</dbReference>
<evidence type="ECO:0000256" key="3">
    <source>
        <dbReference type="ARBA" id="ARBA00022650"/>
    </source>
</evidence>
<dbReference type="InterPro" id="IPR036974">
    <property type="entry name" value="PUA_sf"/>
</dbReference>
<evidence type="ECO:0000256" key="7">
    <source>
        <dbReference type="ARBA" id="ARBA00022840"/>
    </source>
</evidence>
<dbReference type="InterPro" id="IPR011529">
    <property type="entry name" value="Glu_5kinase"/>
</dbReference>
<name>A0ABT2VM84_9ALTE</name>
<keyword evidence="3 8" id="KW-0641">Proline biosynthesis</keyword>
<feature type="binding site" evidence="8">
    <location>
        <position position="52"/>
    </location>
    <ligand>
        <name>substrate</name>
    </ligand>
</feature>
<evidence type="ECO:0000256" key="2">
    <source>
        <dbReference type="ARBA" id="ARBA00022605"/>
    </source>
</evidence>
<evidence type="ECO:0000259" key="9">
    <source>
        <dbReference type="SMART" id="SM00359"/>
    </source>
</evidence>
<reference evidence="11" key="1">
    <citation type="submission" date="2023-07" db="EMBL/GenBank/DDBJ databases">
        <title>Study on multiphase classification of strain Alteromonas salexigens isolated from the Yellow Sea.</title>
        <authorList>
            <person name="Sun L."/>
        </authorList>
    </citation>
    <scope>NUCLEOTIDE SEQUENCE [LARGE SCALE GENOMIC DNA]</scope>
    <source>
        <strain evidence="11">ASW11-19</strain>
    </source>
</reference>
<proteinExistence type="inferred from homology"/>
<dbReference type="EC" id="2.7.2.11" evidence="8"/>
<organism evidence="10 11">
    <name type="scientific">Alteromonas salexigens</name>
    <dbReference type="NCBI Taxonomy" id="2982530"/>
    <lineage>
        <taxon>Bacteria</taxon>
        <taxon>Pseudomonadati</taxon>
        <taxon>Pseudomonadota</taxon>
        <taxon>Gammaproteobacteria</taxon>
        <taxon>Alteromonadales</taxon>
        <taxon>Alteromonadaceae</taxon>
        <taxon>Alteromonas/Salinimonas group</taxon>
        <taxon>Alteromonas</taxon>
    </lineage>
</organism>
<dbReference type="NCBIfam" id="TIGR01027">
    <property type="entry name" value="proB"/>
    <property type="match status" value="1"/>
</dbReference>
<dbReference type="HAMAP" id="MF_00456">
    <property type="entry name" value="ProB"/>
    <property type="match status" value="1"/>
</dbReference>
<gene>
    <name evidence="8 10" type="primary">proB</name>
    <name evidence="10" type="ORF">OCL06_03040</name>
</gene>
<dbReference type="InterPro" id="IPR005715">
    <property type="entry name" value="Glu_5kinase/COase_Synthase"/>
</dbReference>
<evidence type="ECO:0000256" key="5">
    <source>
        <dbReference type="ARBA" id="ARBA00022741"/>
    </source>
</evidence>
<evidence type="ECO:0000256" key="6">
    <source>
        <dbReference type="ARBA" id="ARBA00022777"/>
    </source>
</evidence>
<feature type="binding site" evidence="8">
    <location>
        <begin position="167"/>
        <end position="168"/>
    </location>
    <ligand>
        <name>ATP</name>
        <dbReference type="ChEBI" id="CHEBI:30616"/>
    </ligand>
</feature>
<evidence type="ECO:0000256" key="4">
    <source>
        <dbReference type="ARBA" id="ARBA00022679"/>
    </source>
</evidence>
<dbReference type="Proteomes" id="UP001209257">
    <property type="component" value="Unassembled WGS sequence"/>
</dbReference>
<dbReference type="Pfam" id="PF00696">
    <property type="entry name" value="AA_kinase"/>
    <property type="match status" value="1"/>
</dbReference>
<comment type="similarity">
    <text evidence="8">Belongs to the glutamate 5-kinase family.</text>
</comment>
<keyword evidence="4 8" id="KW-0808">Transferase</keyword>
<feature type="binding site" evidence="8">
    <location>
        <position position="147"/>
    </location>
    <ligand>
        <name>substrate</name>
    </ligand>
</feature>
<dbReference type="InterPro" id="IPR041739">
    <property type="entry name" value="G5K_ProB"/>
</dbReference>
<keyword evidence="5 8" id="KW-0547">Nucleotide-binding</keyword>
<feature type="binding site" evidence="8">
    <location>
        <position position="135"/>
    </location>
    <ligand>
        <name>substrate</name>
    </ligand>
</feature>
<evidence type="ECO:0000313" key="11">
    <source>
        <dbReference type="Proteomes" id="UP001209257"/>
    </source>
</evidence>
<dbReference type="SMART" id="SM00359">
    <property type="entry name" value="PUA"/>
    <property type="match status" value="1"/>
</dbReference>
<feature type="domain" description="PUA" evidence="9">
    <location>
        <begin position="275"/>
        <end position="357"/>
    </location>
</feature>
<evidence type="ECO:0000313" key="10">
    <source>
        <dbReference type="EMBL" id="MCU7553573.1"/>
    </source>
</evidence>
<sequence>MSSFHWQRAVLKVGSALIAPQGNACEARFLLPLARFITASREAGKEVIVVSSGSVAAGRRSVPLTHPPSIAEKQAMAAIGQTQMMANWQRFFDARCAQVLLTADDLHDRTRYVNIKNTLRELLKHGALPVVNENDTVAVNELKVGDNDNLAAYTALVAEADTLIICSDIDGLYTADPRKHADATLIPEVTRIDESVYQRAGGAGSTVGTGGMRTKIEAAEKCTHSGIQTLIVNGRRGQTFDALLEGNIPGTLFHATQPRGNARRLWLTHTLRTRGVISVDEGARDALVTRGASLLPSGICQVRGQFRPGDAVEIHCQDTLVAKGLSLFSDMELTQIQGMKSQQIRETLGYASSEVVVHRDDLVLLSSRQDS</sequence>
<dbReference type="GO" id="GO:0004349">
    <property type="term" value="F:glutamate 5-kinase activity"/>
    <property type="evidence" value="ECO:0007669"/>
    <property type="project" value="UniProtKB-EC"/>
</dbReference>
<protein>
    <recommendedName>
        <fullName evidence="8">Glutamate 5-kinase</fullName>
        <ecNumber evidence="8">2.7.2.11</ecNumber>
    </recommendedName>
    <alternativeName>
        <fullName evidence="8">Gamma-glutamyl kinase</fullName>
        <shortName evidence="8">GK</shortName>
    </alternativeName>
</protein>
<feature type="binding site" evidence="8">
    <location>
        <begin position="209"/>
        <end position="215"/>
    </location>
    <ligand>
        <name>ATP</name>
        <dbReference type="ChEBI" id="CHEBI:30616"/>
    </ligand>
</feature>
<dbReference type="InterPro" id="IPR015947">
    <property type="entry name" value="PUA-like_sf"/>
</dbReference>
<evidence type="ECO:0000256" key="8">
    <source>
        <dbReference type="HAMAP-Rule" id="MF_00456"/>
    </source>
</evidence>
<dbReference type="InterPro" id="IPR019797">
    <property type="entry name" value="Glutamate_5-kinase_CS"/>
</dbReference>
<keyword evidence="11" id="KW-1185">Reference proteome</keyword>
<dbReference type="InterPro" id="IPR001057">
    <property type="entry name" value="Glu/AcGlu_kinase"/>
</dbReference>
<dbReference type="PROSITE" id="PS50890">
    <property type="entry name" value="PUA"/>
    <property type="match status" value="1"/>
</dbReference>
<comment type="catalytic activity">
    <reaction evidence="8">
        <text>L-glutamate + ATP = L-glutamyl 5-phosphate + ADP</text>
        <dbReference type="Rhea" id="RHEA:14877"/>
        <dbReference type="ChEBI" id="CHEBI:29985"/>
        <dbReference type="ChEBI" id="CHEBI:30616"/>
        <dbReference type="ChEBI" id="CHEBI:58274"/>
        <dbReference type="ChEBI" id="CHEBI:456216"/>
        <dbReference type="EC" id="2.7.2.11"/>
    </reaction>
</comment>
<keyword evidence="6 8" id="KW-0418">Kinase</keyword>
<comment type="function">
    <text evidence="8">Catalyzes the transfer of a phosphate group to glutamate to form L-glutamate 5-phosphate.</text>
</comment>
<comment type="subcellular location">
    <subcellularLocation>
        <location evidence="8">Cytoplasm</location>
    </subcellularLocation>
</comment>
<dbReference type="InterPro" id="IPR002478">
    <property type="entry name" value="PUA"/>
</dbReference>